<dbReference type="GO" id="GO:0005634">
    <property type="term" value="C:nucleus"/>
    <property type="evidence" value="ECO:0007669"/>
    <property type="project" value="UniProtKB-SubCell"/>
</dbReference>
<protein>
    <submittedName>
        <fullName evidence="10">Fungal-specific transcription factor domain-domain-containing protein</fullName>
    </submittedName>
</protein>
<sequence>MATSEQLHQPQILPSLSRACARCHTRKVKCDLKVPRCTSCTRQDEECNITECVAYSHASVQQLRDELERLRARSSVLERVPARTSAMTEQQVRSEADELGVLAIGGPRRADLLGSYVGSATGSTFARIFLKQLGLAPLQAHDGDGPSFEDSITYPYAALPPERVAAHLLHTYIARIHTFWPFLRLSHLRNLFQAIYREPHRSSTQDKFTIFIVLALAAAYCADDKTYLRMADLNSPDAYYQTGLRLFSAVAGSARNLAGLQNLLLLGLWMVDAGWDTHVDDLWHLSRYVMSVAIELGIHRRNQAWAMTQDDADTRTRTWWCIYNLERYVAVTTGRVLSVREHAIDAPEPSPTNDDRLTPSEATSSPALHRVGVKLFQLAIKLRRIGGRILESVYIARGADGRAPLTTFKQICDEFESLRLALEDWKRNFDALDIKETREHSELKVDYCQLLLIMHRPSPTFMIPSQDMVTVCSKAVSSSVRHWQRMQSVYGVSSVCRCSRQLHSILMVGLAGLYCDWQSSNVFEASTTFLHRHGPDVDFCIDLVERGLAHIQKPNSHLTRYRNLLQAARSKVYGASLGAMLNPDIRAQAGSSQQLGPDTGFSNLSADAYTTFGSSGAAEFDAGQGMESYFNQISGYFDSNLVGLDENLTIWHDAFLEEIRSNRLAEG</sequence>
<keyword evidence="7" id="KW-0539">Nucleus</keyword>
<evidence type="ECO:0000256" key="2">
    <source>
        <dbReference type="ARBA" id="ARBA00022723"/>
    </source>
</evidence>
<proteinExistence type="predicted"/>
<dbReference type="Pfam" id="PF04082">
    <property type="entry name" value="Fungal_trans"/>
    <property type="match status" value="1"/>
</dbReference>
<dbReference type="GO" id="GO:0000981">
    <property type="term" value="F:DNA-binding transcription factor activity, RNA polymerase II-specific"/>
    <property type="evidence" value="ECO:0007669"/>
    <property type="project" value="InterPro"/>
</dbReference>
<dbReference type="SUPFAM" id="SSF57701">
    <property type="entry name" value="Zn2/Cys6 DNA-binding domain"/>
    <property type="match status" value="1"/>
</dbReference>
<dbReference type="GO" id="GO:0043565">
    <property type="term" value="F:sequence-specific DNA binding"/>
    <property type="evidence" value="ECO:0007669"/>
    <property type="project" value="TreeGrafter"/>
</dbReference>
<feature type="domain" description="Zn(2)-C6 fungal-type" evidence="9">
    <location>
        <begin position="19"/>
        <end position="49"/>
    </location>
</feature>
<keyword evidence="5" id="KW-0238">DNA-binding</keyword>
<dbReference type="Proteomes" id="UP000070501">
    <property type="component" value="Unassembled WGS sequence"/>
</dbReference>
<evidence type="ECO:0000313" key="10">
    <source>
        <dbReference type="EMBL" id="KXJ88095.1"/>
    </source>
</evidence>
<dbReference type="PANTHER" id="PTHR47782:SF12">
    <property type="entry name" value="ZN(II)2CYS6 TRANSCRIPTION FACTOR (EUROFUNG)"/>
    <property type="match status" value="1"/>
</dbReference>
<dbReference type="PROSITE" id="PS50048">
    <property type="entry name" value="ZN2_CY6_FUNGAL_2"/>
    <property type="match status" value="1"/>
</dbReference>
<keyword evidence="11" id="KW-1185">Reference proteome</keyword>
<dbReference type="EMBL" id="KQ964259">
    <property type="protein sequence ID" value="KXJ88095.1"/>
    <property type="molecule type" value="Genomic_DNA"/>
</dbReference>
<evidence type="ECO:0000256" key="8">
    <source>
        <dbReference type="SAM" id="MobiDB-lite"/>
    </source>
</evidence>
<gene>
    <name evidence="10" type="ORF">Micbo1qcDRAFT_197397</name>
</gene>
<evidence type="ECO:0000256" key="4">
    <source>
        <dbReference type="ARBA" id="ARBA00023015"/>
    </source>
</evidence>
<dbReference type="Gene3D" id="4.10.240.10">
    <property type="entry name" value="Zn(2)-C6 fungal-type DNA-binding domain"/>
    <property type="match status" value="1"/>
</dbReference>
<reference evidence="11" key="1">
    <citation type="submission" date="2016-02" db="EMBL/GenBank/DDBJ databases">
        <title>Draft genome sequence of Microdochium bolleyi, a fungal endophyte of beachgrass.</title>
        <authorList>
            <consortium name="DOE Joint Genome Institute"/>
            <person name="David A.S."/>
            <person name="May G."/>
            <person name="Haridas S."/>
            <person name="Lim J."/>
            <person name="Wang M."/>
            <person name="Labutti K."/>
            <person name="Lipzen A."/>
            <person name="Barry K."/>
            <person name="Grigoriev I.V."/>
        </authorList>
    </citation>
    <scope>NUCLEOTIDE SEQUENCE [LARGE SCALE GENOMIC DNA]</scope>
    <source>
        <strain evidence="11">J235TASD1</strain>
    </source>
</reference>
<dbReference type="AlphaFoldDB" id="A0A136ITA5"/>
<organism evidence="10 11">
    <name type="scientific">Microdochium bolleyi</name>
    <dbReference type="NCBI Taxonomy" id="196109"/>
    <lineage>
        <taxon>Eukaryota</taxon>
        <taxon>Fungi</taxon>
        <taxon>Dikarya</taxon>
        <taxon>Ascomycota</taxon>
        <taxon>Pezizomycotina</taxon>
        <taxon>Sordariomycetes</taxon>
        <taxon>Xylariomycetidae</taxon>
        <taxon>Xylariales</taxon>
        <taxon>Microdochiaceae</taxon>
        <taxon>Microdochium</taxon>
    </lineage>
</organism>
<dbReference type="GO" id="GO:0006351">
    <property type="term" value="P:DNA-templated transcription"/>
    <property type="evidence" value="ECO:0007669"/>
    <property type="project" value="InterPro"/>
</dbReference>
<dbReference type="InterPro" id="IPR001138">
    <property type="entry name" value="Zn2Cys6_DnaBD"/>
</dbReference>
<dbReference type="InterPro" id="IPR036864">
    <property type="entry name" value="Zn2-C6_fun-type_DNA-bd_sf"/>
</dbReference>
<evidence type="ECO:0000313" key="11">
    <source>
        <dbReference type="Proteomes" id="UP000070501"/>
    </source>
</evidence>
<dbReference type="OrthoDB" id="25921at2759"/>
<evidence type="ECO:0000256" key="6">
    <source>
        <dbReference type="ARBA" id="ARBA00023163"/>
    </source>
</evidence>
<dbReference type="GO" id="GO:0008270">
    <property type="term" value="F:zinc ion binding"/>
    <property type="evidence" value="ECO:0007669"/>
    <property type="project" value="InterPro"/>
</dbReference>
<dbReference type="InterPro" id="IPR007219">
    <property type="entry name" value="XnlR_reg_dom"/>
</dbReference>
<dbReference type="STRING" id="196109.A0A136ITA5"/>
<comment type="subcellular location">
    <subcellularLocation>
        <location evidence="1">Nucleus</location>
    </subcellularLocation>
</comment>
<keyword evidence="2" id="KW-0479">Metal-binding</keyword>
<keyword evidence="3" id="KW-0862">Zinc</keyword>
<evidence type="ECO:0000256" key="1">
    <source>
        <dbReference type="ARBA" id="ARBA00004123"/>
    </source>
</evidence>
<accession>A0A136ITA5</accession>
<feature type="region of interest" description="Disordered" evidence="8">
    <location>
        <begin position="342"/>
        <end position="363"/>
    </location>
</feature>
<name>A0A136ITA5_9PEZI</name>
<keyword evidence="6" id="KW-0804">Transcription</keyword>
<dbReference type="CDD" id="cd00067">
    <property type="entry name" value="GAL4"/>
    <property type="match status" value="1"/>
</dbReference>
<dbReference type="GO" id="GO:0045944">
    <property type="term" value="P:positive regulation of transcription by RNA polymerase II"/>
    <property type="evidence" value="ECO:0007669"/>
    <property type="project" value="TreeGrafter"/>
</dbReference>
<dbReference type="InParanoid" id="A0A136ITA5"/>
<evidence type="ECO:0000259" key="9">
    <source>
        <dbReference type="PROSITE" id="PS50048"/>
    </source>
</evidence>
<dbReference type="InterPro" id="IPR052202">
    <property type="entry name" value="Yeast_MetPath_Reg"/>
</dbReference>
<evidence type="ECO:0000256" key="7">
    <source>
        <dbReference type="ARBA" id="ARBA00023242"/>
    </source>
</evidence>
<evidence type="ECO:0000256" key="3">
    <source>
        <dbReference type="ARBA" id="ARBA00022833"/>
    </source>
</evidence>
<dbReference type="PROSITE" id="PS00463">
    <property type="entry name" value="ZN2_CY6_FUNGAL_1"/>
    <property type="match status" value="1"/>
</dbReference>
<dbReference type="SMART" id="SM00906">
    <property type="entry name" value="Fungal_trans"/>
    <property type="match status" value="1"/>
</dbReference>
<dbReference type="Pfam" id="PF00172">
    <property type="entry name" value="Zn_clus"/>
    <property type="match status" value="1"/>
</dbReference>
<dbReference type="PANTHER" id="PTHR47782">
    <property type="entry name" value="ZN(II)2CYS6 TRANSCRIPTION FACTOR (EUROFUNG)-RELATED"/>
    <property type="match status" value="1"/>
</dbReference>
<dbReference type="SMART" id="SM00066">
    <property type="entry name" value="GAL4"/>
    <property type="match status" value="1"/>
</dbReference>
<evidence type="ECO:0000256" key="5">
    <source>
        <dbReference type="ARBA" id="ARBA00023125"/>
    </source>
</evidence>
<keyword evidence="4" id="KW-0805">Transcription regulation</keyword>
<dbReference type="CDD" id="cd12148">
    <property type="entry name" value="fungal_TF_MHR"/>
    <property type="match status" value="1"/>
</dbReference>